<dbReference type="PANTHER" id="PTHR47784">
    <property type="entry name" value="STEROL UPTAKE CONTROL PROTEIN 2"/>
    <property type="match status" value="1"/>
</dbReference>
<name>A0A9P4IHW5_9PEZI</name>
<gene>
    <name evidence="3" type="ORF">NA57DRAFT_72813</name>
</gene>
<dbReference type="InterPro" id="IPR053157">
    <property type="entry name" value="Sterol_Uptake_Regulator"/>
</dbReference>
<dbReference type="Gene3D" id="4.10.240.10">
    <property type="entry name" value="Zn(2)-C6 fungal-type DNA-binding domain"/>
    <property type="match status" value="1"/>
</dbReference>
<sequence>MNAPPTKRRPPRLNHKKSKTGCLRCKQRRVKCDEKHPVCGGCERHEVPCVFANTAQDGPMSFRTQSTASISNGRDDAFHINHLEPAESRGRRLEELKLLHTWTTATTLTLPGADQAIVRDSWAVSVVPLALEHPPLLYAILSLSAFHLSILEPHNAAKHTTTARRYLVLSLRHHNAAISVLNAANADPVCLTCILISVLTFRNLGTSYVPETSITAGSYRNSMDHTPFSSLPQRLMISHGAGQTFREAWSWIKDCTRSKSTVIIKAAPQYLDTPLYPSIPTANGHLPYPRDFADASAYLLGPDAAVHGIVETSFNDPGPMVEELWDRDIRGAYEEALAHIGVIHGAIEAREPPLTICRRLMGFPAMLPQRFIDLVQEGRPRAMVILAHFFAAAKAVEDVWWVGDAGRLEVRAIWESLPERWKRTMGLPMRVVHEGQR</sequence>
<organism evidence="3 4">
    <name type="scientific">Rhizodiscina lignyota</name>
    <dbReference type="NCBI Taxonomy" id="1504668"/>
    <lineage>
        <taxon>Eukaryota</taxon>
        <taxon>Fungi</taxon>
        <taxon>Dikarya</taxon>
        <taxon>Ascomycota</taxon>
        <taxon>Pezizomycotina</taxon>
        <taxon>Dothideomycetes</taxon>
        <taxon>Pleosporomycetidae</taxon>
        <taxon>Aulographales</taxon>
        <taxon>Rhizodiscinaceae</taxon>
        <taxon>Rhizodiscina</taxon>
    </lineage>
</organism>
<keyword evidence="1" id="KW-0539">Nucleus</keyword>
<dbReference type="SMART" id="SM00066">
    <property type="entry name" value="GAL4"/>
    <property type="match status" value="1"/>
</dbReference>
<dbReference type="AlphaFoldDB" id="A0A9P4IHW5"/>
<dbReference type="EMBL" id="ML978123">
    <property type="protein sequence ID" value="KAF2101369.1"/>
    <property type="molecule type" value="Genomic_DNA"/>
</dbReference>
<dbReference type="Pfam" id="PF11951">
    <property type="entry name" value="Fungal_trans_2"/>
    <property type="match status" value="1"/>
</dbReference>
<feature type="domain" description="Zn(2)-C6 fungal-type" evidence="2">
    <location>
        <begin position="21"/>
        <end position="51"/>
    </location>
</feature>
<dbReference type="Pfam" id="PF00172">
    <property type="entry name" value="Zn_clus"/>
    <property type="match status" value="1"/>
</dbReference>
<protein>
    <recommendedName>
        <fullName evidence="2">Zn(2)-C6 fungal-type domain-containing protein</fullName>
    </recommendedName>
</protein>
<dbReference type="GO" id="GO:0008270">
    <property type="term" value="F:zinc ion binding"/>
    <property type="evidence" value="ECO:0007669"/>
    <property type="project" value="InterPro"/>
</dbReference>
<accession>A0A9P4IHW5</accession>
<dbReference type="InterPro" id="IPR036864">
    <property type="entry name" value="Zn2-C6_fun-type_DNA-bd_sf"/>
</dbReference>
<evidence type="ECO:0000256" key="1">
    <source>
        <dbReference type="ARBA" id="ARBA00023242"/>
    </source>
</evidence>
<dbReference type="GO" id="GO:0001228">
    <property type="term" value="F:DNA-binding transcription activator activity, RNA polymerase II-specific"/>
    <property type="evidence" value="ECO:0007669"/>
    <property type="project" value="TreeGrafter"/>
</dbReference>
<dbReference type="SUPFAM" id="SSF57701">
    <property type="entry name" value="Zn2/Cys6 DNA-binding domain"/>
    <property type="match status" value="1"/>
</dbReference>
<dbReference type="OrthoDB" id="416217at2759"/>
<dbReference type="InterPro" id="IPR021858">
    <property type="entry name" value="Fun_TF"/>
</dbReference>
<dbReference type="PANTHER" id="PTHR47784:SF5">
    <property type="entry name" value="STEROL UPTAKE CONTROL PROTEIN 2"/>
    <property type="match status" value="1"/>
</dbReference>
<evidence type="ECO:0000259" key="2">
    <source>
        <dbReference type="PROSITE" id="PS50048"/>
    </source>
</evidence>
<dbReference type="PROSITE" id="PS00463">
    <property type="entry name" value="ZN2_CY6_FUNGAL_1"/>
    <property type="match status" value="1"/>
</dbReference>
<dbReference type="Proteomes" id="UP000799772">
    <property type="component" value="Unassembled WGS sequence"/>
</dbReference>
<evidence type="ECO:0000313" key="3">
    <source>
        <dbReference type="EMBL" id="KAF2101369.1"/>
    </source>
</evidence>
<keyword evidence="4" id="KW-1185">Reference proteome</keyword>
<dbReference type="PROSITE" id="PS50048">
    <property type="entry name" value="ZN2_CY6_FUNGAL_2"/>
    <property type="match status" value="1"/>
</dbReference>
<reference evidence="3" key="1">
    <citation type="journal article" date="2020" name="Stud. Mycol.">
        <title>101 Dothideomycetes genomes: a test case for predicting lifestyles and emergence of pathogens.</title>
        <authorList>
            <person name="Haridas S."/>
            <person name="Albert R."/>
            <person name="Binder M."/>
            <person name="Bloem J."/>
            <person name="Labutti K."/>
            <person name="Salamov A."/>
            <person name="Andreopoulos B."/>
            <person name="Baker S."/>
            <person name="Barry K."/>
            <person name="Bills G."/>
            <person name="Bluhm B."/>
            <person name="Cannon C."/>
            <person name="Castanera R."/>
            <person name="Culley D."/>
            <person name="Daum C."/>
            <person name="Ezra D."/>
            <person name="Gonzalez J."/>
            <person name="Henrissat B."/>
            <person name="Kuo A."/>
            <person name="Liang C."/>
            <person name="Lipzen A."/>
            <person name="Lutzoni F."/>
            <person name="Magnuson J."/>
            <person name="Mondo S."/>
            <person name="Nolan M."/>
            <person name="Ohm R."/>
            <person name="Pangilinan J."/>
            <person name="Park H.-J."/>
            <person name="Ramirez L."/>
            <person name="Alfaro M."/>
            <person name="Sun H."/>
            <person name="Tritt A."/>
            <person name="Yoshinaga Y."/>
            <person name="Zwiers L.-H."/>
            <person name="Turgeon B."/>
            <person name="Goodwin S."/>
            <person name="Spatafora J."/>
            <person name="Crous P."/>
            <person name="Grigoriev I."/>
        </authorList>
    </citation>
    <scope>NUCLEOTIDE SEQUENCE</scope>
    <source>
        <strain evidence="3">CBS 133067</strain>
    </source>
</reference>
<dbReference type="CDD" id="cd00067">
    <property type="entry name" value="GAL4"/>
    <property type="match status" value="1"/>
</dbReference>
<comment type="caution">
    <text evidence="3">The sequence shown here is derived from an EMBL/GenBank/DDBJ whole genome shotgun (WGS) entry which is preliminary data.</text>
</comment>
<evidence type="ECO:0000313" key="4">
    <source>
        <dbReference type="Proteomes" id="UP000799772"/>
    </source>
</evidence>
<dbReference type="InterPro" id="IPR001138">
    <property type="entry name" value="Zn2Cys6_DnaBD"/>
</dbReference>
<proteinExistence type="predicted"/>